<dbReference type="Pfam" id="PF04082">
    <property type="entry name" value="Fungal_trans"/>
    <property type="match status" value="1"/>
</dbReference>
<evidence type="ECO:0000313" key="8">
    <source>
        <dbReference type="EMBL" id="SGZ06635.1"/>
    </source>
</evidence>
<dbReference type="AlphaFoldDB" id="A0A2X0MHT3"/>
<dbReference type="SMART" id="SM00906">
    <property type="entry name" value="Fungal_trans"/>
    <property type="match status" value="1"/>
</dbReference>
<feature type="compositionally biased region" description="Low complexity" evidence="6">
    <location>
        <begin position="1"/>
        <end position="28"/>
    </location>
</feature>
<feature type="compositionally biased region" description="Polar residues" evidence="6">
    <location>
        <begin position="176"/>
        <end position="189"/>
    </location>
</feature>
<dbReference type="GO" id="GO:0005634">
    <property type="term" value="C:nucleus"/>
    <property type="evidence" value="ECO:0007669"/>
    <property type="project" value="UniProtKB-SubCell"/>
</dbReference>
<comment type="subcellular location">
    <subcellularLocation>
        <location evidence="1">Nucleus</location>
    </subcellularLocation>
</comment>
<dbReference type="STRING" id="796604.A0A2X0MHT3"/>
<feature type="compositionally biased region" description="Low complexity" evidence="6">
    <location>
        <begin position="35"/>
        <end position="44"/>
    </location>
</feature>
<gene>
    <name evidence="8" type="primary">BQ5605_C031g10958</name>
    <name evidence="8" type="ORF">BQ5605_C031G10958</name>
</gene>
<dbReference type="InterPro" id="IPR001138">
    <property type="entry name" value="Zn2Cys6_DnaBD"/>
</dbReference>
<evidence type="ECO:0000256" key="3">
    <source>
        <dbReference type="ARBA" id="ARBA00023015"/>
    </source>
</evidence>
<name>A0A2X0MHT3_9BASI</name>
<dbReference type="Gene3D" id="4.10.240.10">
    <property type="entry name" value="Zn(2)-C6 fungal-type DNA-binding domain"/>
    <property type="match status" value="1"/>
</dbReference>
<keyword evidence="4" id="KW-0804">Transcription</keyword>
<dbReference type="InterPro" id="IPR050815">
    <property type="entry name" value="TF_fung"/>
</dbReference>
<dbReference type="PANTHER" id="PTHR47338:SF29">
    <property type="entry name" value="ZN(2)-C6 FUNGAL-TYPE DOMAIN-CONTAINING PROTEIN"/>
    <property type="match status" value="1"/>
</dbReference>
<dbReference type="GO" id="GO:0003677">
    <property type="term" value="F:DNA binding"/>
    <property type="evidence" value="ECO:0007669"/>
    <property type="project" value="InterPro"/>
</dbReference>
<keyword evidence="2" id="KW-0479">Metal-binding</keyword>
<dbReference type="GO" id="GO:0008270">
    <property type="term" value="F:zinc ion binding"/>
    <property type="evidence" value="ECO:0007669"/>
    <property type="project" value="InterPro"/>
</dbReference>
<evidence type="ECO:0000256" key="6">
    <source>
        <dbReference type="SAM" id="MobiDB-lite"/>
    </source>
</evidence>
<proteinExistence type="predicted"/>
<dbReference type="CDD" id="cd00067">
    <property type="entry name" value="GAL4"/>
    <property type="match status" value="1"/>
</dbReference>
<feature type="compositionally biased region" description="Low complexity" evidence="6">
    <location>
        <begin position="1032"/>
        <end position="1045"/>
    </location>
</feature>
<feature type="compositionally biased region" description="Polar residues" evidence="6">
    <location>
        <begin position="1021"/>
        <end position="1031"/>
    </location>
</feature>
<organism evidence="8 9">
    <name type="scientific">Microbotryum silenes-dioicae</name>
    <dbReference type="NCBI Taxonomy" id="796604"/>
    <lineage>
        <taxon>Eukaryota</taxon>
        <taxon>Fungi</taxon>
        <taxon>Dikarya</taxon>
        <taxon>Basidiomycota</taxon>
        <taxon>Pucciniomycotina</taxon>
        <taxon>Microbotryomycetes</taxon>
        <taxon>Microbotryales</taxon>
        <taxon>Microbotryaceae</taxon>
        <taxon>Microbotryum</taxon>
    </lineage>
</organism>
<evidence type="ECO:0000256" key="2">
    <source>
        <dbReference type="ARBA" id="ARBA00022723"/>
    </source>
</evidence>
<feature type="region of interest" description="Disordered" evidence="6">
    <location>
        <begin position="1"/>
        <end position="112"/>
    </location>
</feature>
<evidence type="ECO:0000256" key="4">
    <source>
        <dbReference type="ARBA" id="ARBA00023163"/>
    </source>
</evidence>
<feature type="region of interest" description="Disordered" evidence="6">
    <location>
        <begin position="140"/>
        <end position="246"/>
    </location>
</feature>
<dbReference type="InterPro" id="IPR036864">
    <property type="entry name" value="Zn2-C6_fun-type_DNA-bd_sf"/>
</dbReference>
<reference evidence="8 9" key="1">
    <citation type="submission" date="2016-11" db="EMBL/GenBank/DDBJ databases">
        <authorList>
            <person name="Jaros S."/>
            <person name="Januszkiewicz K."/>
            <person name="Wedrychowicz H."/>
        </authorList>
    </citation>
    <scope>NUCLEOTIDE SEQUENCE [LARGE SCALE GENOMIC DNA]</scope>
</reference>
<accession>A0A2X0MHT3</accession>
<feature type="domain" description="Xylanolytic transcriptional activator regulatory" evidence="7">
    <location>
        <begin position="638"/>
        <end position="732"/>
    </location>
</feature>
<keyword evidence="3" id="KW-0805">Transcription regulation</keyword>
<dbReference type="CDD" id="cd12148">
    <property type="entry name" value="fungal_TF_MHR"/>
    <property type="match status" value="1"/>
</dbReference>
<evidence type="ECO:0000256" key="5">
    <source>
        <dbReference type="ARBA" id="ARBA00023242"/>
    </source>
</evidence>
<dbReference type="PANTHER" id="PTHR47338">
    <property type="entry name" value="ZN(II)2CYS6 TRANSCRIPTION FACTOR (EUROFUNG)-RELATED"/>
    <property type="match status" value="1"/>
</dbReference>
<evidence type="ECO:0000259" key="7">
    <source>
        <dbReference type="SMART" id="SM00906"/>
    </source>
</evidence>
<dbReference type="Proteomes" id="UP000249464">
    <property type="component" value="Unassembled WGS sequence"/>
</dbReference>
<keyword evidence="5" id="KW-0539">Nucleus</keyword>
<dbReference type="GO" id="GO:0006351">
    <property type="term" value="P:DNA-templated transcription"/>
    <property type="evidence" value="ECO:0007669"/>
    <property type="project" value="InterPro"/>
</dbReference>
<feature type="compositionally biased region" description="Low complexity" evidence="6">
    <location>
        <begin position="140"/>
        <end position="162"/>
    </location>
</feature>
<dbReference type="GO" id="GO:0000981">
    <property type="term" value="F:DNA-binding transcription factor activity, RNA polymerase II-specific"/>
    <property type="evidence" value="ECO:0007669"/>
    <property type="project" value="InterPro"/>
</dbReference>
<feature type="compositionally biased region" description="Low complexity" evidence="6">
    <location>
        <begin position="190"/>
        <end position="224"/>
    </location>
</feature>
<evidence type="ECO:0000313" key="9">
    <source>
        <dbReference type="Proteomes" id="UP000249464"/>
    </source>
</evidence>
<evidence type="ECO:0000256" key="1">
    <source>
        <dbReference type="ARBA" id="ARBA00004123"/>
    </source>
</evidence>
<dbReference type="EMBL" id="FQNC01000068">
    <property type="protein sequence ID" value="SGZ06635.1"/>
    <property type="molecule type" value="Genomic_DNA"/>
</dbReference>
<keyword evidence="9" id="KW-1185">Reference proteome</keyword>
<sequence>MLHESSTSGRAGAGVVSSSTVLGGPPSSKRARTDSTPTPTPTSSADFGHHHGPSAMAHGGTLGLGTTAPSVRYGYDHNHPTQHMPHQPPHDHMSSSLSSFNFDPGLHHQQQRQIVMHGAGATKVSGASATGTRPAASAAAAAGSSSASPTAAAATIPTGFGPSSQTAERPLLSATPMMTASGSTTTPNATSSRSPPNNSDPTSTSSKTNPTTSSASSTHTSSSSAPVALGTQATGSGGGRRDEIKPLPRGAACTACRKKKLVCVCTLLGMALIVRSPTYLLLLQRCDGSRPKCQTCVRLGHDCVYGDPVHEKLQERTRELVAKVQSLEEELSRYRLPHGPRPDPISSSANSLYSKPASAQIVSHGSSPASLDEPEHKPFVFRPGAGVAGPNAAVGLDGSHLQSFPYSVTHPQSPQLADLMNAPLDATQNATLLPTHSLAAPSLSAHPNPGLGDATLGLYPPEPAPPSKTPLLGLDTANLEGGYYNELNWTAHGPQTQTTGQSETQGMDLQRAWGAGLPDTELMFDLTDIYFSTTHIHLPFLYRPRFLCSLQNPHSLASPPSLSLIFAVLAIAAPYHDHEAVRTQSRSFYLLAREKIETSIAIGVQPTGKTIASLTVETVQALCICTMIEMGCSDHQRAFLSIGQAVRISAMLGLHRMDEDRLAGLTGQTSSRRLRPPALHQLPDDPLMLEECRRTMATVLCVDRLESACVGWPTALAEHDVRLLLPCDELLFESGRCQEGDNPIWWPENGQDSEVGPRLGTFAWFSRVVWIGARIQSNAYGSVGQPAGGPYHTRAAGLDDLRALQEMDHVLESFRHKLHWLANEPSQKNKGFNAALIQILILLNCNFVNAHHLLVARGHANLSHPSQLAGTLGTAEYSMQRCIEGMGALYEILSQAAMYENLRTTLERSRITTFSSFLPYTSYAVAFPAKFAIGDWSTLVAARNRTENVPGRVSTGPTGPVLPQSDVLFGVGFDDKRLAFVDCFCDALDRMGLVWAISSKFSSMVRGDRARLAVRVFERASQSPHSQGSTVGATPGATGPGTTAY</sequence>
<feature type="region of interest" description="Disordered" evidence="6">
    <location>
        <begin position="1021"/>
        <end position="1045"/>
    </location>
</feature>
<dbReference type="InterPro" id="IPR007219">
    <property type="entry name" value="XnlR_reg_dom"/>
</dbReference>
<protein>
    <submittedName>
        <fullName evidence="8">BQ5605_C031g10958 protein</fullName>
    </submittedName>
</protein>